<reference evidence="2" key="2">
    <citation type="journal article" date="2019" name="Genome Biol. Evol.">
        <title>Day and night: Metabolic profiles and evolutionary relationships of six axenic non-marine cyanobacteria.</title>
        <authorList>
            <person name="Will S.E."/>
            <person name="Henke P."/>
            <person name="Boedeker C."/>
            <person name="Huang S."/>
            <person name="Brinkmann H."/>
            <person name="Rohde M."/>
            <person name="Jarek M."/>
            <person name="Friedl T."/>
            <person name="Seufert S."/>
            <person name="Schumacher M."/>
            <person name="Overmann J."/>
            <person name="Neumann-Schaal M."/>
            <person name="Petersen J."/>
        </authorList>
    </citation>
    <scope>NUCLEOTIDE SEQUENCE [LARGE SCALE GENOMIC DNA]</scope>
    <source>
        <strain evidence="2">PCC 7102</strain>
    </source>
</reference>
<evidence type="ECO:0000313" key="3">
    <source>
        <dbReference type="Proteomes" id="UP000271624"/>
    </source>
</evidence>
<dbReference type="EMBL" id="RSCL01000019">
    <property type="protein sequence ID" value="RUT01470.1"/>
    <property type="molecule type" value="Genomic_DNA"/>
</dbReference>
<feature type="compositionally biased region" description="Polar residues" evidence="1">
    <location>
        <begin position="80"/>
        <end position="95"/>
    </location>
</feature>
<protein>
    <submittedName>
        <fullName evidence="2">Uncharacterized protein</fullName>
    </submittedName>
</protein>
<comment type="caution">
    <text evidence="2">The sequence shown here is derived from an EMBL/GenBank/DDBJ whole genome shotgun (WGS) entry which is preliminary data.</text>
</comment>
<dbReference type="Proteomes" id="UP000271624">
    <property type="component" value="Unassembled WGS sequence"/>
</dbReference>
<dbReference type="AlphaFoldDB" id="A0A433V5U7"/>
<evidence type="ECO:0000256" key="1">
    <source>
        <dbReference type="SAM" id="MobiDB-lite"/>
    </source>
</evidence>
<feature type="compositionally biased region" description="Polar residues" evidence="1">
    <location>
        <begin position="1"/>
        <end position="19"/>
    </location>
</feature>
<proteinExistence type="predicted"/>
<dbReference type="OrthoDB" id="506196at2"/>
<feature type="region of interest" description="Disordered" evidence="1">
    <location>
        <begin position="80"/>
        <end position="110"/>
    </location>
</feature>
<evidence type="ECO:0000313" key="2">
    <source>
        <dbReference type="EMBL" id="RUT01470.1"/>
    </source>
</evidence>
<name>A0A433V5U7_9CYAN</name>
<accession>A0A433V5U7</accession>
<reference evidence="2" key="1">
    <citation type="submission" date="2018-12" db="EMBL/GenBank/DDBJ databases">
        <authorList>
            <person name="Will S."/>
            <person name="Neumann-Schaal M."/>
            <person name="Henke P."/>
        </authorList>
    </citation>
    <scope>NUCLEOTIDE SEQUENCE</scope>
    <source>
        <strain evidence="2">PCC 7102</strain>
    </source>
</reference>
<dbReference type="RefSeq" id="WP_127084756.1">
    <property type="nucleotide sequence ID" value="NZ_RSCL01000019.1"/>
</dbReference>
<organism evidence="2 3">
    <name type="scientific">Dulcicalothrix desertica PCC 7102</name>
    <dbReference type="NCBI Taxonomy" id="232991"/>
    <lineage>
        <taxon>Bacteria</taxon>
        <taxon>Bacillati</taxon>
        <taxon>Cyanobacteriota</taxon>
        <taxon>Cyanophyceae</taxon>
        <taxon>Nostocales</taxon>
        <taxon>Calotrichaceae</taxon>
        <taxon>Dulcicalothrix</taxon>
    </lineage>
</organism>
<feature type="region of interest" description="Disordered" evidence="1">
    <location>
        <begin position="1"/>
        <end position="59"/>
    </location>
</feature>
<keyword evidence="3" id="KW-1185">Reference proteome</keyword>
<feature type="compositionally biased region" description="Polar residues" evidence="1">
    <location>
        <begin position="31"/>
        <end position="59"/>
    </location>
</feature>
<sequence length="232" mass="26361">MSTEPLSSAQISENMTIMQVPNPPSKPEAGNNKTVAQFSSEDNSKNPNTTEVNKVKNPTGQTIIQYSDSAIHNPAVQTIFQPIPSPSTESNQTIFQPMPKSPQLSTHTQREHPPNIFQDIFRAPGSFTLRFIHTTGEFFHSIWSKINRKELQSHFHQNRQPEKGTTFSEEQLTSSELYQKKLRELDICRLSFAKELARNGKFRNAILIAEQISETSYFFKDAQVLIKSCKSF</sequence>
<gene>
    <name evidence="2" type="ORF">DSM106972_065670</name>
</gene>